<name>A0A8H6Y2D2_9AGAR</name>
<feature type="region of interest" description="Disordered" evidence="1">
    <location>
        <begin position="228"/>
        <end position="264"/>
    </location>
</feature>
<accession>A0A8H6Y2D2</accession>
<keyword evidence="3" id="KW-1185">Reference proteome</keyword>
<sequence>MKRPQVRGGVDIIDRAHMEEVLKARLALAAHGSAHLSVETLEWMLRQEKQGANGPKIRPGVPTYNLVLLACWRGIDWNSATKTFNLMTGYHCHDFMDGAVAASPRVDQRPKSQQLIPTAETMSCLLRTALATQNSANMRQCLRIIDHFDKTGELLSVFSKNLAPESTKAMKNWSFHVVKLATAVLEAVNHISANNNARDDELKLWNRLRGEAKRILEADMHKIYAQTPDPAAEEFVPQARRDNEERGQRPLTKYEMAFGSRKSG</sequence>
<gene>
    <name evidence="2" type="ORF">MVEN_01247100</name>
</gene>
<dbReference type="OrthoDB" id="185373at2759"/>
<evidence type="ECO:0000313" key="3">
    <source>
        <dbReference type="Proteomes" id="UP000620124"/>
    </source>
</evidence>
<proteinExistence type="predicted"/>
<protein>
    <submittedName>
        <fullName evidence="2">Pentatricopeptide repeat-containing protein</fullName>
    </submittedName>
</protein>
<evidence type="ECO:0000256" key="1">
    <source>
        <dbReference type="SAM" id="MobiDB-lite"/>
    </source>
</evidence>
<comment type="caution">
    <text evidence="2">The sequence shown here is derived from an EMBL/GenBank/DDBJ whole genome shotgun (WGS) entry which is preliminary data.</text>
</comment>
<dbReference type="AlphaFoldDB" id="A0A8H6Y2D2"/>
<dbReference type="Proteomes" id="UP000620124">
    <property type="component" value="Unassembled WGS sequence"/>
</dbReference>
<reference evidence="2" key="1">
    <citation type="submission" date="2020-05" db="EMBL/GenBank/DDBJ databases">
        <title>Mycena genomes resolve the evolution of fungal bioluminescence.</title>
        <authorList>
            <person name="Tsai I.J."/>
        </authorList>
    </citation>
    <scope>NUCLEOTIDE SEQUENCE</scope>
    <source>
        <strain evidence="2">CCC161011</strain>
    </source>
</reference>
<dbReference type="EMBL" id="JACAZI010000009">
    <property type="protein sequence ID" value="KAF7352803.1"/>
    <property type="molecule type" value="Genomic_DNA"/>
</dbReference>
<organism evidence="2 3">
    <name type="scientific">Mycena venus</name>
    <dbReference type="NCBI Taxonomy" id="2733690"/>
    <lineage>
        <taxon>Eukaryota</taxon>
        <taxon>Fungi</taxon>
        <taxon>Dikarya</taxon>
        <taxon>Basidiomycota</taxon>
        <taxon>Agaricomycotina</taxon>
        <taxon>Agaricomycetes</taxon>
        <taxon>Agaricomycetidae</taxon>
        <taxon>Agaricales</taxon>
        <taxon>Marasmiineae</taxon>
        <taxon>Mycenaceae</taxon>
        <taxon>Mycena</taxon>
    </lineage>
</organism>
<evidence type="ECO:0000313" key="2">
    <source>
        <dbReference type="EMBL" id="KAF7352803.1"/>
    </source>
</evidence>
<feature type="compositionally biased region" description="Basic and acidic residues" evidence="1">
    <location>
        <begin position="239"/>
        <end position="248"/>
    </location>
</feature>